<evidence type="ECO:0000313" key="2">
    <source>
        <dbReference type="EMBL" id="NYD56423.1"/>
    </source>
</evidence>
<keyword evidence="2" id="KW-0378">Hydrolase</keyword>
<keyword evidence="3" id="KW-1185">Reference proteome</keyword>
<accession>A0A7Y9JQA3</accession>
<dbReference type="GO" id="GO:0004519">
    <property type="term" value="F:endonuclease activity"/>
    <property type="evidence" value="ECO:0007669"/>
    <property type="project" value="UniProtKB-KW"/>
</dbReference>
<evidence type="ECO:0000313" key="3">
    <source>
        <dbReference type="Proteomes" id="UP000516957"/>
    </source>
</evidence>
<reference evidence="2 3" key="1">
    <citation type="submission" date="2020-07" db="EMBL/GenBank/DDBJ databases">
        <title>Sequencing the genomes of 1000 actinobacteria strains.</title>
        <authorList>
            <person name="Klenk H.-P."/>
        </authorList>
    </citation>
    <scope>NUCLEOTIDE SEQUENCE [LARGE SCALE GENOMIC DNA]</scope>
    <source>
        <strain evidence="2 3">DSM 18965</strain>
    </source>
</reference>
<feature type="compositionally biased region" description="Polar residues" evidence="1">
    <location>
        <begin position="88"/>
        <end position="100"/>
    </location>
</feature>
<protein>
    <submittedName>
        <fullName evidence="2">Endonuclease YncB(Thermonuclease family)</fullName>
    </submittedName>
</protein>
<feature type="region of interest" description="Disordered" evidence="1">
    <location>
        <begin position="75"/>
        <end position="100"/>
    </location>
</feature>
<comment type="caution">
    <text evidence="2">The sequence shown here is derived from an EMBL/GenBank/DDBJ whole genome shotgun (WGS) entry which is preliminary data.</text>
</comment>
<gene>
    <name evidence="2" type="ORF">BKA08_000661</name>
</gene>
<keyword evidence="2" id="KW-0540">Nuclease</keyword>
<keyword evidence="2" id="KW-0255">Endonuclease</keyword>
<proteinExistence type="predicted"/>
<dbReference type="Proteomes" id="UP000516957">
    <property type="component" value="Unassembled WGS sequence"/>
</dbReference>
<organism evidence="2 3">
    <name type="scientific">Nocardioides marinisabuli</name>
    <dbReference type="NCBI Taxonomy" id="419476"/>
    <lineage>
        <taxon>Bacteria</taxon>
        <taxon>Bacillati</taxon>
        <taxon>Actinomycetota</taxon>
        <taxon>Actinomycetes</taxon>
        <taxon>Propionibacteriales</taxon>
        <taxon>Nocardioidaceae</taxon>
        <taxon>Nocardioides</taxon>
    </lineage>
</organism>
<sequence length="100" mass="11674">MKLFADTTQDLKDKYDRILRYVQRIKGRKDRGKLQLKAGLAKVCRHGLPPGTVSQVDRHRIELEAGVHHSRYVHYRPKKRRTEPCGRTDTQNSRSPHGRC</sequence>
<dbReference type="AlphaFoldDB" id="A0A7Y9JQA3"/>
<dbReference type="EMBL" id="JACCBE010000001">
    <property type="protein sequence ID" value="NYD56423.1"/>
    <property type="molecule type" value="Genomic_DNA"/>
</dbReference>
<evidence type="ECO:0000256" key="1">
    <source>
        <dbReference type="SAM" id="MobiDB-lite"/>
    </source>
</evidence>
<dbReference type="RefSeq" id="WP_179614329.1">
    <property type="nucleotide sequence ID" value="NZ_CP059163.1"/>
</dbReference>
<name>A0A7Y9JQA3_9ACTN</name>